<feature type="signal peptide" evidence="1">
    <location>
        <begin position="1"/>
        <end position="22"/>
    </location>
</feature>
<evidence type="ECO:0000313" key="2">
    <source>
        <dbReference type="EMBL" id="SCM73157.1"/>
    </source>
</evidence>
<keyword evidence="1" id="KW-0732">Signal</keyword>
<sequence>MKKFFGILALFCALTMAGAAMAATPQAGKPVQDKPEKGADRVTVVSVTLEGTDSIGARLGTTLKERFNKSSLFTLNDDEEKDVPKLYVMVETKPEFSSRPGVGSVYSVCWVFKQGKGYLGYLLARDLGTINYEDVDGLVDRLVERTDGIAAKYSSLWK</sequence>
<evidence type="ECO:0000256" key="1">
    <source>
        <dbReference type="SAM" id="SignalP"/>
    </source>
</evidence>
<reference evidence="2" key="1">
    <citation type="submission" date="2016-08" db="EMBL/GenBank/DDBJ databases">
        <authorList>
            <person name="Seilhamer J.J."/>
        </authorList>
    </citation>
    <scope>NUCLEOTIDE SEQUENCE</scope>
    <source>
        <strain evidence="2">86-1</strain>
    </source>
</reference>
<name>A0A212L6P3_9BACT</name>
<dbReference type="RefSeq" id="WP_179980539.1">
    <property type="nucleotide sequence ID" value="NZ_LT608333.1"/>
</dbReference>
<dbReference type="EMBL" id="FMJC01000002">
    <property type="protein sequence ID" value="SCM73157.1"/>
    <property type="molecule type" value="Genomic_DNA"/>
</dbReference>
<proteinExistence type="predicted"/>
<organism evidence="2">
    <name type="scientific">uncultured Desulfovibrio sp</name>
    <dbReference type="NCBI Taxonomy" id="167968"/>
    <lineage>
        <taxon>Bacteria</taxon>
        <taxon>Pseudomonadati</taxon>
        <taxon>Thermodesulfobacteriota</taxon>
        <taxon>Desulfovibrionia</taxon>
        <taxon>Desulfovibrionales</taxon>
        <taxon>Desulfovibrionaceae</taxon>
        <taxon>Desulfovibrio</taxon>
        <taxon>environmental samples</taxon>
    </lineage>
</organism>
<feature type="chain" id="PRO_5013075324" evidence="1">
    <location>
        <begin position="23"/>
        <end position="158"/>
    </location>
</feature>
<protein>
    <submittedName>
        <fullName evidence="2">Uncharacterized protein</fullName>
    </submittedName>
</protein>
<dbReference type="AlphaFoldDB" id="A0A212L6P3"/>
<accession>A0A212L6P3</accession>
<gene>
    <name evidence="2" type="ORF">KL86DES1_21083</name>
</gene>